<dbReference type="Pfam" id="PF00274">
    <property type="entry name" value="Glycolytic"/>
    <property type="match status" value="1"/>
</dbReference>
<organism evidence="9">
    <name type="scientific">uncultured Rubrobacteraceae bacterium</name>
    <dbReference type="NCBI Taxonomy" id="349277"/>
    <lineage>
        <taxon>Bacteria</taxon>
        <taxon>Bacillati</taxon>
        <taxon>Actinomycetota</taxon>
        <taxon>Rubrobacteria</taxon>
        <taxon>Rubrobacterales</taxon>
        <taxon>Rubrobacteraceae</taxon>
        <taxon>environmental samples</taxon>
    </lineage>
</organism>
<evidence type="ECO:0000256" key="7">
    <source>
        <dbReference type="ARBA" id="ARBA00029799"/>
    </source>
</evidence>
<dbReference type="GO" id="GO:0004332">
    <property type="term" value="F:fructose-bisphosphate aldolase activity"/>
    <property type="evidence" value="ECO:0007669"/>
    <property type="project" value="UniProtKB-EC"/>
</dbReference>
<sequence>MDVQESIDTQRLESTAKELVVEGKGILAADESFGTIGKRFEAVGIEANEENRRAYREMLFTTSEIGEYLSGVILFDETIRQKASDGRLLPQVLEDQGIVPGIKVDRSTVDLPLSPGEKYTQGLDGLGDRLEEYREMGARFTKWRAVITIGDGIPTRACVESNARALALYAAFCQNAGLVPIVEPEVLIDGDHSIERCDEVTEWTLRTTFDALREHKVHLKGMLLKPNMVISGKEAPHQSGFEEVARYTVENLLRSVPAAVPGIVFLSGGQTDVQASANLNAMNQLYTDLPWELSFSYARALQEGPMKTWGGDAANAEEAQRIFRHRARMNSAARSGSYSEDMENEQAA</sequence>
<reference evidence="9" key="1">
    <citation type="submission" date="2020-02" db="EMBL/GenBank/DDBJ databases">
        <authorList>
            <person name="Meier V. D."/>
        </authorList>
    </citation>
    <scope>NUCLEOTIDE SEQUENCE</scope>
    <source>
        <strain evidence="9">AVDCRST_MAG37</strain>
    </source>
</reference>
<protein>
    <recommendedName>
        <fullName evidence="8">Probable fructose-bisphosphate aldolase class 1</fullName>
        <ecNumber evidence="4">4.1.2.13</ecNumber>
    </recommendedName>
    <alternativeName>
        <fullName evidence="7">Fructose-bisphosphate aldolase class I</fullName>
    </alternativeName>
</protein>
<evidence type="ECO:0000256" key="5">
    <source>
        <dbReference type="ARBA" id="ARBA00023152"/>
    </source>
</evidence>
<evidence type="ECO:0000256" key="1">
    <source>
        <dbReference type="ARBA" id="ARBA00000441"/>
    </source>
</evidence>
<comment type="catalytic activity">
    <reaction evidence="1">
        <text>beta-D-fructose 1,6-bisphosphate = D-glyceraldehyde 3-phosphate + dihydroxyacetone phosphate</text>
        <dbReference type="Rhea" id="RHEA:14729"/>
        <dbReference type="ChEBI" id="CHEBI:32966"/>
        <dbReference type="ChEBI" id="CHEBI:57642"/>
        <dbReference type="ChEBI" id="CHEBI:59776"/>
        <dbReference type="EC" id="4.1.2.13"/>
    </reaction>
</comment>
<proteinExistence type="inferred from homology"/>
<gene>
    <name evidence="9" type="ORF">AVDCRST_MAG37-451</name>
</gene>
<dbReference type="InterPro" id="IPR013785">
    <property type="entry name" value="Aldolase_TIM"/>
</dbReference>
<name>A0A6J4PXS0_9ACTN</name>
<evidence type="ECO:0000256" key="2">
    <source>
        <dbReference type="ARBA" id="ARBA00004714"/>
    </source>
</evidence>
<evidence type="ECO:0000313" key="9">
    <source>
        <dbReference type="EMBL" id="CAA9428927.1"/>
    </source>
</evidence>
<dbReference type="UniPathway" id="UPA00109">
    <property type="reaction ID" value="UER00183"/>
</dbReference>
<dbReference type="EMBL" id="CADCVD010000020">
    <property type="protein sequence ID" value="CAA9428927.1"/>
    <property type="molecule type" value="Genomic_DNA"/>
</dbReference>
<dbReference type="GO" id="GO:0006096">
    <property type="term" value="P:glycolytic process"/>
    <property type="evidence" value="ECO:0007669"/>
    <property type="project" value="UniProtKB-UniPathway"/>
</dbReference>
<evidence type="ECO:0000256" key="4">
    <source>
        <dbReference type="ARBA" id="ARBA00013068"/>
    </source>
</evidence>
<comment type="similarity">
    <text evidence="3">Belongs to the class I fructose-bisphosphate aldolase family.</text>
</comment>
<evidence type="ECO:0000256" key="6">
    <source>
        <dbReference type="ARBA" id="ARBA00023239"/>
    </source>
</evidence>
<evidence type="ECO:0000256" key="3">
    <source>
        <dbReference type="ARBA" id="ARBA00010387"/>
    </source>
</evidence>
<dbReference type="Gene3D" id="3.20.20.70">
    <property type="entry name" value="Aldolase class I"/>
    <property type="match status" value="1"/>
</dbReference>
<evidence type="ECO:0000256" key="8">
    <source>
        <dbReference type="ARBA" id="ARBA00072515"/>
    </source>
</evidence>
<dbReference type="FunFam" id="3.20.20.70:FF:000140">
    <property type="entry name" value="Fructose-bisphosphate aldolase"/>
    <property type="match status" value="1"/>
</dbReference>
<dbReference type="EC" id="4.1.2.13" evidence="4"/>
<dbReference type="AlphaFoldDB" id="A0A6J4PXS0"/>
<dbReference type="NCBIfam" id="NF033379">
    <property type="entry name" value="FrucBisAld_I"/>
    <property type="match status" value="1"/>
</dbReference>
<accession>A0A6J4PXS0</accession>
<dbReference type="SUPFAM" id="SSF51569">
    <property type="entry name" value="Aldolase"/>
    <property type="match status" value="1"/>
</dbReference>
<keyword evidence="6 9" id="KW-0456">Lyase</keyword>
<dbReference type="InterPro" id="IPR000741">
    <property type="entry name" value="FBA_I"/>
</dbReference>
<dbReference type="CDD" id="cd00948">
    <property type="entry name" value="FBP_aldolase_I_a"/>
    <property type="match status" value="1"/>
</dbReference>
<dbReference type="PANTHER" id="PTHR11627">
    <property type="entry name" value="FRUCTOSE-BISPHOSPHATE ALDOLASE"/>
    <property type="match status" value="1"/>
</dbReference>
<comment type="pathway">
    <text evidence="2">Carbohydrate degradation; glycolysis; D-glyceraldehyde 3-phosphate and glycerone phosphate from D-glucose: step 4/4.</text>
</comment>
<keyword evidence="5" id="KW-0324">Glycolysis</keyword>